<sequence length="297" mass="33965">MKQERLNFDPVKEVNYLRKFLGESRKHQLEREVSTSLAELLLSEYSHDYLWDGEKIIDKETGIKAGDLSENCEFESQRLKNIEGELKKGKELVVCVSPKNAELDYPDDMVDFWKKGEGEKLTLMRFKTKMSEWELKDFELMNKDGYKLADLIGMLSLAKENRGTSMNLIEQVARNLTTEFEMEFGEKVYLDGEMMTRLYIAIRLEVERKSREIGIESRNYVMLPLEIKNYLYGELKVKRTSGGGCGGSSLSGQFGSEGIIIINTSDGISFRKGSTEGLNYCSKCGCWYSGDKCPICK</sequence>
<dbReference type="Proteomes" id="UP000034231">
    <property type="component" value="Unassembled WGS sequence"/>
</dbReference>
<evidence type="ECO:0000313" key="2">
    <source>
        <dbReference type="Proteomes" id="UP000034231"/>
    </source>
</evidence>
<protein>
    <submittedName>
        <fullName evidence="1">Uncharacterized protein</fullName>
    </submittedName>
</protein>
<gene>
    <name evidence="1" type="ORF">US68_C0001G0033</name>
</gene>
<dbReference type="EMBL" id="LBTX01000001">
    <property type="protein sequence ID" value="KKQ50834.1"/>
    <property type="molecule type" value="Genomic_DNA"/>
</dbReference>
<reference evidence="1 2" key="1">
    <citation type="journal article" date="2015" name="Nature">
        <title>rRNA introns, odd ribosomes, and small enigmatic genomes across a large radiation of phyla.</title>
        <authorList>
            <person name="Brown C.T."/>
            <person name="Hug L.A."/>
            <person name="Thomas B.C."/>
            <person name="Sharon I."/>
            <person name="Castelle C.J."/>
            <person name="Singh A."/>
            <person name="Wilkins M.J."/>
            <person name="Williams K.H."/>
            <person name="Banfield J.F."/>
        </authorList>
    </citation>
    <scope>NUCLEOTIDE SEQUENCE [LARGE SCALE GENOMIC DNA]</scope>
</reference>
<accession>A0A0G0KNS3</accession>
<dbReference type="AlphaFoldDB" id="A0A0G0KNS3"/>
<evidence type="ECO:0000313" key="1">
    <source>
        <dbReference type="EMBL" id="KKQ50834.1"/>
    </source>
</evidence>
<proteinExistence type="predicted"/>
<organism evidence="1 2">
    <name type="scientific">Candidatus Shapirobacteria bacterium GW2011_GWE1_38_10</name>
    <dbReference type="NCBI Taxonomy" id="1618488"/>
    <lineage>
        <taxon>Bacteria</taxon>
        <taxon>Candidatus Shapironibacteriota</taxon>
    </lineage>
</organism>
<comment type="caution">
    <text evidence="1">The sequence shown here is derived from an EMBL/GenBank/DDBJ whole genome shotgun (WGS) entry which is preliminary data.</text>
</comment>
<name>A0A0G0KNS3_9BACT</name>